<feature type="domain" description="HAMP" evidence="10">
    <location>
        <begin position="192"/>
        <end position="244"/>
    </location>
</feature>
<dbReference type="InterPro" id="IPR005467">
    <property type="entry name" value="His_kinase_dom"/>
</dbReference>
<dbReference type="PROSITE" id="PS50109">
    <property type="entry name" value="HIS_KIN"/>
    <property type="match status" value="1"/>
</dbReference>
<evidence type="ECO:0000256" key="8">
    <source>
        <dbReference type="SAM" id="Phobius"/>
    </source>
</evidence>
<evidence type="ECO:0000256" key="1">
    <source>
        <dbReference type="ARBA" id="ARBA00000085"/>
    </source>
</evidence>
<organism evidence="11 12">
    <name type="scientific">Heliomicrobium undosum</name>
    <dbReference type="NCBI Taxonomy" id="121734"/>
    <lineage>
        <taxon>Bacteria</taxon>
        <taxon>Bacillati</taxon>
        <taxon>Bacillota</taxon>
        <taxon>Clostridia</taxon>
        <taxon>Eubacteriales</taxon>
        <taxon>Heliobacteriaceae</taxon>
        <taxon>Heliomicrobium</taxon>
    </lineage>
</organism>
<dbReference type="SUPFAM" id="SSF55874">
    <property type="entry name" value="ATPase domain of HSP90 chaperone/DNA topoisomerase II/histidine kinase"/>
    <property type="match status" value="1"/>
</dbReference>
<accession>A0A845L0T0</accession>
<sequence>MRLRKRFFLYFLALILLTAGLNLAITASGSKLSFDRFTAQFRDAFAEAAGVAITAHYRAHGDLEGLTEEAVTPRELVVRFPRQFERDPDHGPPPFVNVPGGGTWTVIVEDSAGQIVLGPEGTTLAGAHAGYATAYPLEVDGRRIGLLRLLPKENSLLETARNFLIVPLVIRQVGTVIIASIIALIIAFFISNRLIQPIGVLAEAARSIARGNLGHRVTLTGGDELGELAADFNTMAARLEEDQRLRRQLQADVVHELRTPLAVCQSLFDALESGVATWDKEALTTLQEETGRMNRLVHDLHALSKAETRQLSFCKEWLYVGDLLERLEESFSAAARQKGVSFTVTAERETAGTLLYVDPDRTVQIFLNLLHNALRHTCPGGFISVDTQVRPGGIAIAVRDSGCGIAPEHLPHIFDRFYRIDESRTRRTGGSGLGLAIAREYALLQGGSISADSVPGQGSVFTVYLPTEEEPLPPQDR</sequence>
<comment type="caution">
    <text evidence="11">The sequence shown here is derived from an EMBL/GenBank/DDBJ whole genome shotgun (WGS) entry which is preliminary data.</text>
</comment>
<dbReference type="InterPro" id="IPR003661">
    <property type="entry name" value="HisK_dim/P_dom"/>
</dbReference>
<evidence type="ECO:0000256" key="7">
    <source>
        <dbReference type="ARBA" id="ARBA00023012"/>
    </source>
</evidence>
<dbReference type="Gene3D" id="6.10.340.10">
    <property type="match status" value="1"/>
</dbReference>
<dbReference type="SMART" id="SM00388">
    <property type="entry name" value="HisKA"/>
    <property type="match status" value="1"/>
</dbReference>
<dbReference type="PRINTS" id="PR00344">
    <property type="entry name" value="BCTRLSENSOR"/>
</dbReference>
<dbReference type="CDD" id="cd00082">
    <property type="entry name" value="HisKA"/>
    <property type="match status" value="1"/>
</dbReference>
<keyword evidence="8" id="KW-1133">Transmembrane helix</keyword>
<reference evidence="11 12" key="1">
    <citation type="submission" date="2020-01" db="EMBL/GenBank/DDBJ databases">
        <title>Whole-genome sequence of Heliobacterium undosum DSM 13378.</title>
        <authorList>
            <person name="Kyndt J.A."/>
            <person name="Meyer T.E."/>
        </authorList>
    </citation>
    <scope>NUCLEOTIDE SEQUENCE [LARGE SCALE GENOMIC DNA]</scope>
    <source>
        <strain evidence="11 12">DSM 13378</strain>
    </source>
</reference>
<dbReference type="SMART" id="SM00304">
    <property type="entry name" value="HAMP"/>
    <property type="match status" value="1"/>
</dbReference>
<dbReference type="GO" id="GO:0016020">
    <property type="term" value="C:membrane"/>
    <property type="evidence" value="ECO:0007669"/>
    <property type="project" value="UniProtKB-SubCell"/>
</dbReference>
<evidence type="ECO:0000256" key="6">
    <source>
        <dbReference type="ARBA" id="ARBA00022777"/>
    </source>
</evidence>
<name>A0A845L0T0_9FIRM</name>
<comment type="subcellular location">
    <subcellularLocation>
        <location evidence="2">Membrane</location>
    </subcellularLocation>
</comment>
<dbReference type="Pfam" id="PF00512">
    <property type="entry name" value="HisKA"/>
    <property type="match status" value="1"/>
</dbReference>
<dbReference type="InterPro" id="IPR036097">
    <property type="entry name" value="HisK_dim/P_sf"/>
</dbReference>
<proteinExistence type="predicted"/>
<dbReference type="SUPFAM" id="SSF158472">
    <property type="entry name" value="HAMP domain-like"/>
    <property type="match status" value="1"/>
</dbReference>
<evidence type="ECO:0000256" key="4">
    <source>
        <dbReference type="ARBA" id="ARBA00022553"/>
    </source>
</evidence>
<evidence type="ECO:0000256" key="5">
    <source>
        <dbReference type="ARBA" id="ARBA00022679"/>
    </source>
</evidence>
<dbReference type="EC" id="2.7.13.3" evidence="3"/>
<dbReference type="Pfam" id="PF02518">
    <property type="entry name" value="HATPase_c"/>
    <property type="match status" value="1"/>
</dbReference>
<keyword evidence="6" id="KW-0418">Kinase</keyword>
<keyword evidence="12" id="KW-1185">Reference proteome</keyword>
<dbReference type="InterPro" id="IPR050736">
    <property type="entry name" value="Sensor_HK_Regulatory"/>
</dbReference>
<comment type="catalytic activity">
    <reaction evidence="1">
        <text>ATP + protein L-histidine = ADP + protein N-phospho-L-histidine.</text>
        <dbReference type="EC" id="2.7.13.3"/>
    </reaction>
</comment>
<dbReference type="OrthoDB" id="9813151at2"/>
<dbReference type="EMBL" id="WXEY01000004">
    <property type="protein sequence ID" value="MZP29196.1"/>
    <property type="molecule type" value="Genomic_DNA"/>
</dbReference>
<dbReference type="SUPFAM" id="SSF47384">
    <property type="entry name" value="Homodimeric domain of signal transducing histidine kinase"/>
    <property type="match status" value="1"/>
</dbReference>
<evidence type="ECO:0000313" key="12">
    <source>
        <dbReference type="Proteomes" id="UP000463470"/>
    </source>
</evidence>
<dbReference type="Proteomes" id="UP000463470">
    <property type="component" value="Unassembled WGS sequence"/>
</dbReference>
<keyword evidence="7" id="KW-0902">Two-component regulatory system</keyword>
<dbReference type="Gene3D" id="3.30.565.10">
    <property type="entry name" value="Histidine kinase-like ATPase, C-terminal domain"/>
    <property type="match status" value="1"/>
</dbReference>
<dbReference type="GO" id="GO:0000155">
    <property type="term" value="F:phosphorelay sensor kinase activity"/>
    <property type="evidence" value="ECO:0007669"/>
    <property type="project" value="InterPro"/>
</dbReference>
<dbReference type="PANTHER" id="PTHR43711:SF1">
    <property type="entry name" value="HISTIDINE KINASE 1"/>
    <property type="match status" value="1"/>
</dbReference>
<dbReference type="FunFam" id="3.30.565.10:FF:000006">
    <property type="entry name" value="Sensor histidine kinase WalK"/>
    <property type="match status" value="1"/>
</dbReference>
<keyword evidence="4" id="KW-0597">Phosphoprotein</keyword>
<keyword evidence="5" id="KW-0808">Transferase</keyword>
<evidence type="ECO:0000256" key="3">
    <source>
        <dbReference type="ARBA" id="ARBA00012438"/>
    </source>
</evidence>
<evidence type="ECO:0000313" key="11">
    <source>
        <dbReference type="EMBL" id="MZP29196.1"/>
    </source>
</evidence>
<dbReference type="Gene3D" id="1.10.287.130">
    <property type="match status" value="1"/>
</dbReference>
<dbReference type="InterPro" id="IPR004358">
    <property type="entry name" value="Sig_transdc_His_kin-like_C"/>
</dbReference>
<dbReference type="PROSITE" id="PS50885">
    <property type="entry name" value="HAMP"/>
    <property type="match status" value="1"/>
</dbReference>
<dbReference type="Pfam" id="PF00672">
    <property type="entry name" value="HAMP"/>
    <property type="match status" value="1"/>
</dbReference>
<gene>
    <name evidence="11" type="ORF">GTO91_05675</name>
</gene>
<dbReference type="CDD" id="cd00075">
    <property type="entry name" value="HATPase"/>
    <property type="match status" value="1"/>
</dbReference>
<dbReference type="SMART" id="SM00387">
    <property type="entry name" value="HATPase_c"/>
    <property type="match status" value="1"/>
</dbReference>
<protein>
    <recommendedName>
        <fullName evidence="3">histidine kinase</fullName>
        <ecNumber evidence="3">2.7.13.3</ecNumber>
    </recommendedName>
</protein>
<dbReference type="RefSeq" id="WP_161256182.1">
    <property type="nucleotide sequence ID" value="NZ_WXEY01000004.1"/>
</dbReference>
<keyword evidence="8" id="KW-0812">Transmembrane</keyword>
<dbReference type="InterPro" id="IPR036890">
    <property type="entry name" value="HATPase_C_sf"/>
</dbReference>
<evidence type="ECO:0000256" key="2">
    <source>
        <dbReference type="ARBA" id="ARBA00004370"/>
    </source>
</evidence>
<feature type="domain" description="Histidine kinase" evidence="9">
    <location>
        <begin position="252"/>
        <end position="469"/>
    </location>
</feature>
<keyword evidence="8" id="KW-0472">Membrane</keyword>
<dbReference type="PANTHER" id="PTHR43711">
    <property type="entry name" value="TWO-COMPONENT HISTIDINE KINASE"/>
    <property type="match status" value="1"/>
</dbReference>
<evidence type="ECO:0000259" key="10">
    <source>
        <dbReference type="PROSITE" id="PS50885"/>
    </source>
</evidence>
<dbReference type="InterPro" id="IPR003660">
    <property type="entry name" value="HAMP_dom"/>
</dbReference>
<dbReference type="CDD" id="cd06225">
    <property type="entry name" value="HAMP"/>
    <property type="match status" value="1"/>
</dbReference>
<dbReference type="InterPro" id="IPR003594">
    <property type="entry name" value="HATPase_dom"/>
</dbReference>
<feature type="transmembrane region" description="Helical" evidence="8">
    <location>
        <begin position="169"/>
        <end position="190"/>
    </location>
</feature>
<dbReference type="AlphaFoldDB" id="A0A845L0T0"/>
<evidence type="ECO:0000259" key="9">
    <source>
        <dbReference type="PROSITE" id="PS50109"/>
    </source>
</evidence>